<dbReference type="GO" id="GO:0008270">
    <property type="term" value="F:zinc ion binding"/>
    <property type="evidence" value="ECO:0007669"/>
    <property type="project" value="UniProtKB-KW"/>
</dbReference>
<dbReference type="InterPro" id="IPR011011">
    <property type="entry name" value="Znf_FYVE_PHD"/>
</dbReference>
<evidence type="ECO:0000256" key="5">
    <source>
        <dbReference type="ARBA" id="ARBA00023242"/>
    </source>
</evidence>
<dbReference type="PANTHER" id="PTHR46508:SF2">
    <property type="entry name" value="INCREASED DNA METHYLATION 1"/>
    <property type="match status" value="1"/>
</dbReference>
<dbReference type="InterPro" id="IPR001965">
    <property type="entry name" value="Znf_PHD"/>
</dbReference>
<protein>
    <submittedName>
        <fullName evidence="10">Uncharacterized protein</fullName>
    </submittedName>
</protein>
<dbReference type="EnsemblPlants" id="AUR62019535-RA">
    <property type="protein sequence ID" value="AUR62019535-RA:cds"/>
    <property type="gene ID" value="AUR62019535"/>
</dbReference>
<feature type="region of interest" description="Disordered" evidence="7">
    <location>
        <begin position="56"/>
        <end position="84"/>
    </location>
</feature>
<dbReference type="OMA" id="VETWTIG"/>
<feature type="compositionally biased region" description="Polar residues" evidence="7">
    <location>
        <begin position="60"/>
        <end position="70"/>
    </location>
</feature>
<dbReference type="PROSITE" id="PS01359">
    <property type="entry name" value="ZF_PHD_1"/>
    <property type="match status" value="1"/>
</dbReference>
<dbReference type="Proteomes" id="UP000596660">
    <property type="component" value="Unplaced"/>
</dbReference>
<evidence type="ECO:0000256" key="6">
    <source>
        <dbReference type="PROSITE-ProRule" id="PRU00146"/>
    </source>
</evidence>
<keyword evidence="4" id="KW-0862">Zinc</keyword>
<keyword evidence="3 6" id="KW-0863">Zinc-finger</keyword>
<dbReference type="InterPro" id="IPR019787">
    <property type="entry name" value="Znf_PHD-finger"/>
</dbReference>
<evidence type="ECO:0000256" key="4">
    <source>
        <dbReference type="ARBA" id="ARBA00022833"/>
    </source>
</evidence>
<feature type="region of interest" description="Disordered" evidence="7">
    <location>
        <begin position="666"/>
        <end position="699"/>
    </location>
</feature>
<dbReference type="InterPro" id="IPR056511">
    <property type="entry name" value="IDM1_C"/>
</dbReference>
<feature type="domain" description="PHD-type" evidence="8">
    <location>
        <begin position="877"/>
        <end position="922"/>
    </location>
</feature>
<accession>A0A803LVN4</accession>
<dbReference type="Pfam" id="PF16135">
    <property type="entry name" value="TDBD"/>
    <property type="match status" value="1"/>
</dbReference>
<feature type="domain" description="N-acetyltransferase" evidence="9">
    <location>
        <begin position="1023"/>
        <end position="1165"/>
    </location>
</feature>
<evidence type="ECO:0000313" key="11">
    <source>
        <dbReference type="Proteomes" id="UP000596660"/>
    </source>
</evidence>
<dbReference type="Pfam" id="PF00628">
    <property type="entry name" value="PHD"/>
    <property type="match status" value="1"/>
</dbReference>
<evidence type="ECO:0000259" key="8">
    <source>
        <dbReference type="PROSITE" id="PS50016"/>
    </source>
</evidence>
<evidence type="ECO:0000256" key="3">
    <source>
        <dbReference type="ARBA" id="ARBA00022771"/>
    </source>
</evidence>
<dbReference type="Gene3D" id="3.30.40.10">
    <property type="entry name" value="Zinc/RING finger domain, C3HC4 (zinc finger)"/>
    <property type="match status" value="1"/>
</dbReference>
<dbReference type="InterPro" id="IPR000182">
    <property type="entry name" value="GNAT_dom"/>
</dbReference>
<dbReference type="GO" id="GO:0005634">
    <property type="term" value="C:nucleus"/>
    <property type="evidence" value="ECO:0007669"/>
    <property type="project" value="UniProtKB-SubCell"/>
</dbReference>
<dbReference type="SMART" id="SM00249">
    <property type="entry name" value="PHD"/>
    <property type="match status" value="1"/>
</dbReference>
<dbReference type="InterPro" id="IPR016181">
    <property type="entry name" value="Acyl_CoA_acyltransferase"/>
</dbReference>
<feature type="compositionally biased region" description="Basic and acidic residues" evidence="7">
    <location>
        <begin position="74"/>
        <end position="84"/>
    </location>
</feature>
<dbReference type="SUPFAM" id="SSF55729">
    <property type="entry name" value="Acyl-CoA N-acyltransferases (Nat)"/>
    <property type="match status" value="1"/>
</dbReference>
<comment type="subcellular location">
    <subcellularLocation>
        <location evidence="1">Nucleus</location>
    </subcellularLocation>
</comment>
<keyword evidence="5" id="KW-0539">Nucleus</keyword>
<name>A0A803LVN4_CHEQI</name>
<dbReference type="CDD" id="cd15532">
    <property type="entry name" value="PHD2_CHD_II"/>
    <property type="match status" value="1"/>
</dbReference>
<dbReference type="Pfam" id="PF23209">
    <property type="entry name" value="IDM1_C"/>
    <property type="match status" value="1"/>
</dbReference>
<dbReference type="GO" id="GO:0016747">
    <property type="term" value="F:acyltransferase activity, transferring groups other than amino-acyl groups"/>
    <property type="evidence" value="ECO:0007669"/>
    <property type="project" value="InterPro"/>
</dbReference>
<evidence type="ECO:0000256" key="7">
    <source>
        <dbReference type="SAM" id="MobiDB-lite"/>
    </source>
</evidence>
<keyword evidence="11" id="KW-1185">Reference proteome</keyword>
<dbReference type="InterPro" id="IPR019786">
    <property type="entry name" value="Zinc_finger_PHD-type_CS"/>
</dbReference>
<dbReference type="PROSITE" id="PS50016">
    <property type="entry name" value="ZF_PHD_2"/>
    <property type="match status" value="1"/>
</dbReference>
<evidence type="ECO:0000313" key="10">
    <source>
        <dbReference type="EnsemblPlants" id="AUR62019535-RA:cds"/>
    </source>
</evidence>
<keyword evidence="2" id="KW-0479">Metal-binding</keyword>
<reference evidence="10" key="2">
    <citation type="submission" date="2021-03" db="UniProtKB">
        <authorList>
            <consortium name="EnsemblPlants"/>
        </authorList>
    </citation>
    <scope>IDENTIFICATION</scope>
</reference>
<dbReference type="PANTHER" id="PTHR46508">
    <property type="entry name" value="PHD FINGER FAMILY PROTEIN"/>
    <property type="match status" value="1"/>
</dbReference>
<evidence type="ECO:0000256" key="2">
    <source>
        <dbReference type="ARBA" id="ARBA00022723"/>
    </source>
</evidence>
<feature type="compositionally biased region" description="Basic residues" evidence="7">
    <location>
        <begin position="682"/>
        <end position="697"/>
    </location>
</feature>
<evidence type="ECO:0000259" key="9">
    <source>
        <dbReference type="PROSITE" id="PS51186"/>
    </source>
</evidence>
<sequence length="1912" mass="210458">MMFSQDIFDIGDDGFEDSNDEIRISQEVFYGNAAVACSKKCEIPGVTSSLKEHDEMLEISPSSHSENSAVTHEASSKDLSQKEAASDELQRDFQAISSTEGSILNERIDHDVHAKRMRYSVNELSNFKPYLDKAVASSVPLKQVVSETYHPVLPSPCQILMCHVVESCCEGVTSSCYLLKQYSESDQDGNLGDSVTLNGSLSGLDGSEVKQVGCSKSIASPISQESSATKLLAPSPTAVAVSECGSLERADISTKNAATYLECEDDEILNCDNMKDAHAILRSRVYLLLEKAGWSPEKRIRNDGRNRYVYRSPDGKLVREFSKVWDLVGQRLFAYGNSKVTVSDKEWTNVHQFCSDMYETLRYIDSIMPDGKPKCSLSCQWRLLDPFVNVVLVNRKIHALRAGTVVKAKQSYVPDVDREGGIDFRPKSRKGDKKRPSMAVNTVETHKTKSFYVSEGHSMRLVKTVANTGNHYVGACTDESMNPCRLSACGSDSTCLQHPAYLYDVPVGSTETHAINKQPLSHPWNCMSSPSFDKHNLKFIKEGSKESSVCLLEEGAEPSERSVINAGLKKMDCETEGFSGVELSKLCQSEADDIRLTIDRSSQLKLVDVQGWSMDFAANDRISDKFPTGLFEHQNGLKRSILGKSHQSRYLSDCCLENLKAGNDTNKPHAYDGSFESQSCKKSMRPKKHHSSKRRSMGSRLKDDDLLISAIIKKRSFKSSINERGSEPGKFKLKSLQKRKTQKGSCRLLLRGTGKGGKHVTDRWTLIDNRTVLALVISAGAILVKEVVQYRDPKDDAVAKEGVITKDGILCNCCSKVFSVSRFKIHAGFNQNRPCLNLFVGSGRPYTLCQLQAWSAEYKIRKSGPRHVSADRFDKNDDSCGLCGDGGELLCCDNCPSTFHQSCLSAEELPEGSWYCPNCTCEVCGALTNDAGTSNHQGCLTDKSMSKLGGAPWFCGSDCEEVFGGLQSRIGLLNKITDDYSWTLLRCIHDDQKVSSAQRFALKAECNSKLAAAVTIMEECFLSMIDPRTGIDMIPQVVYNWGQVPSEFPRLDYHGFYTAVLEKDDVLISVASIRVHGVAVAEMPLIATCSKYRRQGMCRSLLNSIEKMLISLKVEKLVITAISDLVETWTIGFGFVPVEEEEKRSLNKINLMVFPGTVMLKKTLYVNQATALPNGVEDFSAVGSDESFKVGNCLEGNPETNAMYGNAGDDPFNGNANALEVKPVSLSDMETGEAHSATADEMDTEIFNGLGSLEQEDRLTNVTTGFRNEEEVFHVSVGCGIETNEFEDRKILQFGLFRTSEGDSQMKSQFSAVGSEIGLDIEDQSNRLRAANDQYVVSAVECMETPPAQNKPNSRAEILTADKFCGFPKLLEYINLDNSLSNQFTRESLDDFVFKKMEKNVELLLDDATNAESMVMEAESVLELRNHVGCKGGESEITNDACKTNQNVHFKFESSETVKGDEGSAEPMKVNASSNICEYVATEMVKLEAEKEDKQSPGGIEVRTASNVRETMTIKSDYVEVAEEEEEGAVGINCSEQSSGAIDVRESLTIKLMNLEAVKEDEEASVSIDIVVASDMSNIMVNRLMNLDVVNEEEEAAEGKEAGAARASNTRENMLTMVDLVTVKKDEKTKLVNLKTAKEDEKTKLVNLKTVKENDEATSNLTEGVMVKLADSEADTVKEDGTDGKGALNNMSGNLTFKLVKSDDSDLVMEDDEDTEGIKIGAASILSDNVPVKLASLEVMKEIENLGVSSNLYAYATTKLVNMDLSKEKLVNAEVVKEEEEAAEAMDSEAASNDSANMMTILVYSEAVNHVKTDESMETITANNTSDVVTPHLINSGTIQEDSYEAAVEAMELGPELIDHDEFSLGKRSSELYCEYNVIQEGESGQETQYVNVAENQLSVVEQSQQASVLPP</sequence>
<dbReference type="SUPFAM" id="SSF57903">
    <property type="entry name" value="FYVE/PHD zinc finger"/>
    <property type="match status" value="1"/>
</dbReference>
<dbReference type="InterPro" id="IPR032308">
    <property type="entry name" value="TDBD"/>
</dbReference>
<proteinExistence type="predicted"/>
<dbReference type="PROSITE" id="PS51186">
    <property type="entry name" value="GNAT"/>
    <property type="match status" value="1"/>
</dbReference>
<dbReference type="Gramene" id="AUR62019535-RA">
    <property type="protein sequence ID" value="AUR62019535-RA:cds"/>
    <property type="gene ID" value="AUR62019535"/>
</dbReference>
<dbReference type="InterPro" id="IPR013083">
    <property type="entry name" value="Znf_RING/FYVE/PHD"/>
</dbReference>
<evidence type="ECO:0000256" key="1">
    <source>
        <dbReference type="ARBA" id="ARBA00004123"/>
    </source>
</evidence>
<reference evidence="10" key="1">
    <citation type="journal article" date="2017" name="Nature">
        <title>The genome of Chenopodium quinoa.</title>
        <authorList>
            <person name="Jarvis D.E."/>
            <person name="Ho Y.S."/>
            <person name="Lightfoot D.J."/>
            <person name="Schmoeckel S.M."/>
            <person name="Li B."/>
            <person name="Borm T.J.A."/>
            <person name="Ohyanagi H."/>
            <person name="Mineta K."/>
            <person name="Michell C.T."/>
            <person name="Saber N."/>
            <person name="Kharbatia N.M."/>
            <person name="Rupper R.R."/>
            <person name="Sharp A.R."/>
            <person name="Dally N."/>
            <person name="Boughton B.A."/>
            <person name="Woo Y.H."/>
            <person name="Gao G."/>
            <person name="Schijlen E.G.W.M."/>
            <person name="Guo X."/>
            <person name="Momin A.A."/>
            <person name="Negrao S."/>
            <person name="Al-Babili S."/>
            <person name="Gehring C."/>
            <person name="Roessner U."/>
            <person name="Jung C."/>
            <person name="Murphy K."/>
            <person name="Arold S.T."/>
            <person name="Gojobori T."/>
            <person name="van der Linden C.G."/>
            <person name="van Loo E.N."/>
            <person name="Jellen E.N."/>
            <person name="Maughan P.J."/>
            <person name="Tester M."/>
        </authorList>
    </citation>
    <scope>NUCLEOTIDE SEQUENCE [LARGE SCALE GENOMIC DNA]</scope>
    <source>
        <strain evidence="10">cv. PI 614886</strain>
    </source>
</reference>
<organism evidence="10 11">
    <name type="scientific">Chenopodium quinoa</name>
    <name type="common">Quinoa</name>
    <dbReference type="NCBI Taxonomy" id="63459"/>
    <lineage>
        <taxon>Eukaryota</taxon>
        <taxon>Viridiplantae</taxon>
        <taxon>Streptophyta</taxon>
        <taxon>Embryophyta</taxon>
        <taxon>Tracheophyta</taxon>
        <taxon>Spermatophyta</taxon>
        <taxon>Magnoliopsida</taxon>
        <taxon>eudicotyledons</taxon>
        <taxon>Gunneridae</taxon>
        <taxon>Pentapetalae</taxon>
        <taxon>Caryophyllales</taxon>
        <taxon>Chenopodiaceae</taxon>
        <taxon>Chenopodioideae</taxon>
        <taxon>Atripliceae</taxon>
        <taxon>Chenopodium</taxon>
    </lineage>
</organism>